<gene>
    <name evidence="7" type="ORF">SAMN02799620_01290</name>
</gene>
<dbReference type="Gene3D" id="3.30.450.40">
    <property type="match status" value="1"/>
</dbReference>
<dbReference type="InterPro" id="IPR029016">
    <property type="entry name" value="GAF-like_dom_sf"/>
</dbReference>
<dbReference type="GO" id="GO:0045892">
    <property type="term" value="P:negative regulation of DNA-templated transcription"/>
    <property type="evidence" value="ECO:0007669"/>
    <property type="project" value="TreeGrafter"/>
</dbReference>
<dbReference type="Gene3D" id="1.10.10.10">
    <property type="entry name" value="Winged helix-like DNA-binding domain superfamily/Winged helix DNA-binding domain"/>
    <property type="match status" value="1"/>
</dbReference>
<dbReference type="EMBL" id="FMUB01000002">
    <property type="protein sequence ID" value="SCX08675.1"/>
    <property type="molecule type" value="Genomic_DNA"/>
</dbReference>
<dbReference type="InterPro" id="IPR036388">
    <property type="entry name" value="WH-like_DNA-bd_sf"/>
</dbReference>
<evidence type="ECO:0000259" key="5">
    <source>
        <dbReference type="PROSITE" id="PS51077"/>
    </source>
</evidence>
<evidence type="ECO:0000256" key="3">
    <source>
        <dbReference type="ARBA" id="ARBA00023163"/>
    </source>
</evidence>
<evidence type="ECO:0000259" key="6">
    <source>
        <dbReference type="PROSITE" id="PS51078"/>
    </source>
</evidence>
<dbReference type="InterPro" id="IPR050707">
    <property type="entry name" value="HTH_MetabolicPath_Reg"/>
</dbReference>
<proteinExistence type="predicted"/>
<keyword evidence="2" id="KW-0238">DNA-binding</keyword>
<dbReference type="GO" id="GO:0003677">
    <property type="term" value="F:DNA binding"/>
    <property type="evidence" value="ECO:0007669"/>
    <property type="project" value="UniProtKB-KW"/>
</dbReference>
<dbReference type="InterPro" id="IPR005471">
    <property type="entry name" value="Tscrpt_reg_IclR_N"/>
</dbReference>
<evidence type="ECO:0000256" key="4">
    <source>
        <dbReference type="SAM" id="MobiDB-lite"/>
    </source>
</evidence>
<dbReference type="PANTHER" id="PTHR30136">
    <property type="entry name" value="HELIX-TURN-HELIX TRANSCRIPTIONAL REGULATOR, ICLR FAMILY"/>
    <property type="match status" value="1"/>
</dbReference>
<reference evidence="8" key="1">
    <citation type="submission" date="2016-10" db="EMBL/GenBank/DDBJ databases">
        <authorList>
            <person name="Varghese N."/>
            <person name="Submissions S."/>
        </authorList>
    </citation>
    <scope>NUCLEOTIDE SEQUENCE [LARGE SCALE GENOMIC DNA]</scope>
    <source>
        <strain evidence="8">UNC267MFSha1.1M11</strain>
    </source>
</reference>
<dbReference type="Pfam" id="PF01614">
    <property type="entry name" value="IclR_C"/>
    <property type="match status" value="1"/>
</dbReference>
<dbReference type="Pfam" id="PF09339">
    <property type="entry name" value="HTH_IclR"/>
    <property type="match status" value="1"/>
</dbReference>
<dbReference type="PROSITE" id="PS51077">
    <property type="entry name" value="HTH_ICLR"/>
    <property type="match status" value="1"/>
</dbReference>
<protein>
    <submittedName>
        <fullName evidence="7">Transcriptional regulator, IclR family</fullName>
    </submittedName>
</protein>
<sequence length="262" mass="27831">MSPGGLERSDRGIGRGDGALSGRQPKAVQSALQVLEAVALAGAGVTAKEIADRLGMPSATTYRLLNLLVADGYIVRLPDLSGFSLGPRMGVLIDAAVSPTVCTAARETLAELRLSVRFGVHLFYFTNTSVRLADSDDEYPPPADESVLNHHLHACAVGKLLLAEKRDIDTLLTFPLHSLTGRTITSRSVLVQQLQEVRDQEMATQVGEVTEDSACVAVPVRSATGALVAAVAMSARADQEQLLIRQVPVLRECAARLSPLLA</sequence>
<evidence type="ECO:0000313" key="7">
    <source>
        <dbReference type="EMBL" id="SCX08675.1"/>
    </source>
</evidence>
<dbReference type="InterPro" id="IPR036390">
    <property type="entry name" value="WH_DNA-bd_sf"/>
</dbReference>
<dbReference type="Proteomes" id="UP000199707">
    <property type="component" value="Unassembled WGS sequence"/>
</dbReference>
<dbReference type="PROSITE" id="PS51078">
    <property type="entry name" value="ICLR_ED"/>
    <property type="match status" value="1"/>
</dbReference>
<dbReference type="AlphaFoldDB" id="A0A1G4VLR6"/>
<keyword evidence="1" id="KW-0805">Transcription regulation</keyword>
<organism evidence="7 8">
    <name type="scientific">Mycolicibacterium fluoranthenivorans</name>
    <dbReference type="NCBI Taxonomy" id="258505"/>
    <lineage>
        <taxon>Bacteria</taxon>
        <taxon>Bacillati</taxon>
        <taxon>Actinomycetota</taxon>
        <taxon>Actinomycetes</taxon>
        <taxon>Mycobacteriales</taxon>
        <taxon>Mycobacteriaceae</taxon>
        <taxon>Mycolicibacterium</taxon>
    </lineage>
</organism>
<dbReference type="InterPro" id="IPR014757">
    <property type="entry name" value="Tscrpt_reg_IclR_C"/>
</dbReference>
<dbReference type="SMART" id="SM00346">
    <property type="entry name" value="HTH_ICLR"/>
    <property type="match status" value="1"/>
</dbReference>
<dbReference type="GO" id="GO:0003700">
    <property type="term" value="F:DNA-binding transcription factor activity"/>
    <property type="evidence" value="ECO:0007669"/>
    <property type="project" value="TreeGrafter"/>
</dbReference>
<dbReference type="SUPFAM" id="SSF46785">
    <property type="entry name" value="Winged helix' DNA-binding domain"/>
    <property type="match status" value="1"/>
</dbReference>
<feature type="domain" description="HTH iclR-type" evidence="5">
    <location>
        <begin position="25"/>
        <end position="87"/>
    </location>
</feature>
<feature type="region of interest" description="Disordered" evidence="4">
    <location>
        <begin position="1"/>
        <end position="22"/>
    </location>
</feature>
<keyword evidence="3" id="KW-0804">Transcription</keyword>
<evidence type="ECO:0000256" key="1">
    <source>
        <dbReference type="ARBA" id="ARBA00023015"/>
    </source>
</evidence>
<dbReference type="STRING" id="1502745.SAMN02799620_01290"/>
<feature type="domain" description="IclR-ED" evidence="6">
    <location>
        <begin position="76"/>
        <end position="262"/>
    </location>
</feature>
<evidence type="ECO:0000256" key="2">
    <source>
        <dbReference type="ARBA" id="ARBA00023125"/>
    </source>
</evidence>
<dbReference type="SUPFAM" id="SSF55781">
    <property type="entry name" value="GAF domain-like"/>
    <property type="match status" value="1"/>
</dbReference>
<evidence type="ECO:0000313" key="8">
    <source>
        <dbReference type="Proteomes" id="UP000199707"/>
    </source>
</evidence>
<name>A0A1G4VLR6_9MYCO</name>
<dbReference type="PANTHER" id="PTHR30136:SF24">
    <property type="entry name" value="HTH-TYPE TRANSCRIPTIONAL REPRESSOR ALLR"/>
    <property type="match status" value="1"/>
</dbReference>
<accession>A0A1G4VLR6</accession>